<name>A0A8T3VGQ6_9EURY</name>
<dbReference type="PANTHER" id="PTHR43392:SF2">
    <property type="entry name" value="AAA-TYPE ATPASE FAMILY PROTEIN _ ANKYRIN REPEAT FAMILY PROTEIN"/>
    <property type="match status" value="1"/>
</dbReference>
<dbReference type="Pfam" id="PF00004">
    <property type="entry name" value="AAA"/>
    <property type="match status" value="1"/>
</dbReference>
<evidence type="ECO:0000256" key="1">
    <source>
        <dbReference type="ARBA" id="ARBA00010378"/>
    </source>
</evidence>
<dbReference type="SUPFAM" id="SSF52540">
    <property type="entry name" value="P-loop containing nucleoside triphosphate hydrolases"/>
    <property type="match status" value="1"/>
</dbReference>
<dbReference type="PRINTS" id="PR00819">
    <property type="entry name" value="CBXCFQXSUPER"/>
</dbReference>
<dbReference type="Proteomes" id="UP000762703">
    <property type="component" value="Unassembled WGS sequence"/>
</dbReference>
<dbReference type="AlphaFoldDB" id="A0A8T3VGQ6"/>
<comment type="similarity">
    <text evidence="1">Belongs to the CbxX/CfxQ family.</text>
</comment>
<dbReference type="InterPro" id="IPR003593">
    <property type="entry name" value="AAA+_ATPase"/>
</dbReference>
<dbReference type="SMART" id="SM00382">
    <property type="entry name" value="AAA"/>
    <property type="match status" value="1"/>
</dbReference>
<dbReference type="InterPro" id="IPR003959">
    <property type="entry name" value="ATPase_AAA_core"/>
</dbReference>
<comment type="caution">
    <text evidence="5">The sequence shown here is derived from an EMBL/GenBank/DDBJ whole genome shotgun (WGS) entry which is preliminary data.</text>
</comment>
<dbReference type="InterPro" id="IPR000641">
    <property type="entry name" value="CbxX/CfxQ"/>
</dbReference>
<dbReference type="PANTHER" id="PTHR43392">
    <property type="entry name" value="AAA-TYPE ATPASE FAMILY PROTEIN / ANKYRIN REPEAT FAMILY PROTEIN"/>
    <property type="match status" value="1"/>
</dbReference>
<dbReference type="Pfam" id="PF17866">
    <property type="entry name" value="AAA_lid_6"/>
    <property type="match status" value="1"/>
</dbReference>
<feature type="domain" description="AAA+ ATPase" evidence="4">
    <location>
        <begin position="218"/>
        <end position="357"/>
    </location>
</feature>
<evidence type="ECO:0000313" key="5">
    <source>
        <dbReference type="EMBL" id="MBE6504523.1"/>
    </source>
</evidence>
<accession>A0A8T3VGQ6</accession>
<dbReference type="Gene3D" id="1.10.8.60">
    <property type="match status" value="1"/>
</dbReference>
<evidence type="ECO:0000256" key="3">
    <source>
        <dbReference type="ARBA" id="ARBA00022840"/>
    </source>
</evidence>
<proteinExistence type="inferred from homology"/>
<reference evidence="5" key="1">
    <citation type="submission" date="2019-04" db="EMBL/GenBank/DDBJ databases">
        <title>Evolution of Biomass-Degrading Anaerobic Consortia Revealed by Metagenomics.</title>
        <authorList>
            <person name="Peng X."/>
        </authorList>
    </citation>
    <scope>NUCLEOTIDE SEQUENCE</scope>
    <source>
        <strain evidence="5">SIG12</strain>
    </source>
</reference>
<evidence type="ECO:0000313" key="6">
    <source>
        <dbReference type="Proteomes" id="UP000762703"/>
    </source>
</evidence>
<dbReference type="InterPro" id="IPR041627">
    <property type="entry name" value="AAA_lid_6"/>
</dbReference>
<dbReference type="InterPro" id="IPR027417">
    <property type="entry name" value="P-loop_NTPase"/>
</dbReference>
<evidence type="ECO:0000259" key="4">
    <source>
        <dbReference type="SMART" id="SM00382"/>
    </source>
</evidence>
<keyword evidence="2" id="KW-0547">Nucleotide-binding</keyword>
<dbReference type="Gene3D" id="3.40.50.300">
    <property type="entry name" value="P-loop containing nucleotide triphosphate hydrolases"/>
    <property type="match status" value="1"/>
</dbReference>
<gene>
    <name evidence="5" type="ORF">E7Z73_02090</name>
</gene>
<evidence type="ECO:0000256" key="2">
    <source>
        <dbReference type="ARBA" id="ARBA00022741"/>
    </source>
</evidence>
<dbReference type="FunFam" id="3.40.50.300:FF:000216">
    <property type="entry name" value="Type VII secretion ATPase EccA"/>
    <property type="match status" value="1"/>
</dbReference>
<dbReference type="EMBL" id="SUTE01000015">
    <property type="protein sequence ID" value="MBE6504523.1"/>
    <property type="molecule type" value="Genomic_DNA"/>
</dbReference>
<dbReference type="GO" id="GO:0016887">
    <property type="term" value="F:ATP hydrolysis activity"/>
    <property type="evidence" value="ECO:0007669"/>
    <property type="project" value="InterPro"/>
</dbReference>
<dbReference type="GO" id="GO:0005524">
    <property type="term" value="F:ATP binding"/>
    <property type="evidence" value="ECO:0007669"/>
    <property type="project" value="UniProtKB-KW"/>
</dbReference>
<dbReference type="CDD" id="cd00009">
    <property type="entry name" value="AAA"/>
    <property type="match status" value="1"/>
</dbReference>
<keyword evidence="3" id="KW-0067">ATP-binding</keyword>
<sequence>MNYLPLSFKLFYENDLFHKDFLESKNLKGYMDKLFEIYRHIANALFKCDNYTEPKAYAVLDRYMDSLAKQIIRFKRDYPTGNFKEPFINDHVDKVLELLSNCENIDDFHEDFIANTKDWINRSIDGDEDYDDFYKELTRRRPDVVADIMMSKDDVVKIDDHTFQKNTEEESEESLDDLLEELNSLVGLEAVKKEVNSLVNLIQIRKIREERGMKQPSMSLHLVFSGNPGTGKTTVARLLSKIYKKLGVLSKGHLIETDRSGLVGGYLGQTAIKTQEVIQSAMGGILFIDEAYTLAPKNKDDAYGQEAIDTILKAMEDHRDDLIVIVAGYPGLMDNFIHSNPGLESRFNKYIFFEDYNPDELYGIFLSMCENSSLKLDSKADEYLKGLCEDLYNTRGDNFANGRQIRNLFENVLTQQANRLSSDLDITDDELMTIILDDFEFE</sequence>
<organism evidence="5 6">
    <name type="scientific">Methanobrevibacter millerae</name>
    <dbReference type="NCBI Taxonomy" id="230361"/>
    <lineage>
        <taxon>Archaea</taxon>
        <taxon>Methanobacteriati</taxon>
        <taxon>Methanobacteriota</taxon>
        <taxon>Methanomada group</taxon>
        <taxon>Methanobacteria</taxon>
        <taxon>Methanobacteriales</taxon>
        <taxon>Methanobacteriaceae</taxon>
        <taxon>Methanobrevibacter</taxon>
    </lineage>
</organism>
<dbReference type="InterPro" id="IPR050773">
    <property type="entry name" value="CbxX/CfxQ_RuBisCO_ESX"/>
</dbReference>
<protein>
    <submittedName>
        <fullName evidence="5">AAA family ATPase</fullName>
    </submittedName>
</protein>